<feature type="region of interest" description="Disordered" evidence="4">
    <location>
        <begin position="175"/>
        <end position="197"/>
    </location>
</feature>
<keyword evidence="7" id="KW-1185">Reference proteome</keyword>
<dbReference type="SUPFAM" id="SSF46785">
    <property type="entry name" value="Winged helix' DNA-binding domain"/>
    <property type="match status" value="1"/>
</dbReference>
<organism evidence="6 7">
    <name type="scientific">Psophocarpus tetragonolobus</name>
    <name type="common">Winged bean</name>
    <name type="synonym">Dolichos tetragonolobus</name>
    <dbReference type="NCBI Taxonomy" id="3891"/>
    <lineage>
        <taxon>Eukaryota</taxon>
        <taxon>Viridiplantae</taxon>
        <taxon>Streptophyta</taxon>
        <taxon>Embryophyta</taxon>
        <taxon>Tracheophyta</taxon>
        <taxon>Spermatophyta</taxon>
        <taxon>Magnoliopsida</taxon>
        <taxon>eudicotyledons</taxon>
        <taxon>Gunneridae</taxon>
        <taxon>Pentapetalae</taxon>
        <taxon>rosids</taxon>
        <taxon>fabids</taxon>
        <taxon>Fabales</taxon>
        <taxon>Fabaceae</taxon>
        <taxon>Papilionoideae</taxon>
        <taxon>50 kb inversion clade</taxon>
        <taxon>NPAAA clade</taxon>
        <taxon>indigoferoid/millettioid clade</taxon>
        <taxon>Phaseoleae</taxon>
        <taxon>Psophocarpus</taxon>
    </lineage>
</organism>
<dbReference type="InterPro" id="IPR036390">
    <property type="entry name" value="WH_DNA-bd_sf"/>
</dbReference>
<name>A0AAN9SQE4_PSOTE</name>
<evidence type="ECO:0000256" key="1">
    <source>
        <dbReference type="ARBA" id="ARBA00010417"/>
    </source>
</evidence>
<evidence type="ECO:0000256" key="2">
    <source>
        <dbReference type="ARBA" id="ARBA00014881"/>
    </source>
</evidence>
<dbReference type="InterPro" id="IPR000717">
    <property type="entry name" value="PCI_dom"/>
</dbReference>
<dbReference type="Pfam" id="PF01399">
    <property type="entry name" value="PCI"/>
    <property type="match status" value="1"/>
</dbReference>
<dbReference type="Proteomes" id="UP001386955">
    <property type="component" value="Unassembled WGS sequence"/>
</dbReference>
<evidence type="ECO:0000256" key="3">
    <source>
        <dbReference type="ARBA" id="ARBA00022790"/>
    </source>
</evidence>
<feature type="compositionally biased region" description="Basic and acidic residues" evidence="4">
    <location>
        <begin position="176"/>
        <end position="188"/>
    </location>
</feature>
<dbReference type="PANTHER" id="PTHR10855">
    <property type="entry name" value="26S PROTEASOME NON-ATPASE REGULATORY SUBUNIT 12/COP9 SIGNALOSOME COMPLEX SUBUNIT 4"/>
    <property type="match status" value="1"/>
</dbReference>
<dbReference type="PANTHER" id="PTHR10855:SF2">
    <property type="entry name" value="COP9 SIGNALOSOME COMPLEX SUBUNIT 4"/>
    <property type="match status" value="1"/>
</dbReference>
<dbReference type="InterPro" id="IPR036388">
    <property type="entry name" value="WH-like_DNA-bd_sf"/>
</dbReference>
<dbReference type="Gene3D" id="1.10.10.10">
    <property type="entry name" value="Winged helix-like DNA-binding domain superfamily/Winged helix DNA-binding domain"/>
    <property type="match status" value="1"/>
</dbReference>
<dbReference type="InterPro" id="IPR040134">
    <property type="entry name" value="PSMD12/CSN4"/>
</dbReference>
<dbReference type="AlphaFoldDB" id="A0AAN9SQE4"/>
<evidence type="ECO:0000256" key="4">
    <source>
        <dbReference type="SAM" id="MobiDB-lite"/>
    </source>
</evidence>
<dbReference type="SMART" id="SM00088">
    <property type="entry name" value="PINT"/>
    <property type="match status" value="1"/>
</dbReference>
<protein>
    <recommendedName>
        <fullName evidence="2">COP9 signalosome complex subunit 4</fullName>
    </recommendedName>
</protein>
<dbReference type="GO" id="GO:0008180">
    <property type="term" value="C:COP9 signalosome"/>
    <property type="evidence" value="ECO:0007669"/>
    <property type="project" value="UniProtKB-KW"/>
</dbReference>
<dbReference type="EMBL" id="JAYMYS010000002">
    <property type="protein sequence ID" value="KAK7404239.1"/>
    <property type="molecule type" value="Genomic_DNA"/>
</dbReference>
<gene>
    <name evidence="6" type="ORF">VNO78_04953</name>
</gene>
<comment type="caution">
    <text evidence="6">The sequence shown here is derived from an EMBL/GenBank/DDBJ whole genome shotgun (WGS) entry which is preliminary data.</text>
</comment>
<sequence length="209" mass="24075">MNLRSNGQKHLKCLVVIDDAFRLSKCVQIACLYLEVCYARILDLKRKFLEAALRNSTLPCSCHFVQGDASLIKQYTYFEVLFAMLYLERILRKPEIDAFAEELKLHQAVCLSCSFDELGTLLGIQPHKAKKIVSRMIYEDRMRGSIDQVEVVIHFDEDTEELQRRDQQCEIMSASEKGKHEANGGVDRDEIEEEESKRIDSAKTIINII</sequence>
<proteinExistence type="inferred from homology"/>
<accession>A0AAN9SQE4</accession>
<evidence type="ECO:0000313" key="6">
    <source>
        <dbReference type="EMBL" id="KAK7404239.1"/>
    </source>
</evidence>
<comment type="similarity">
    <text evidence="1">Belongs to the CSN4 family.</text>
</comment>
<evidence type="ECO:0000313" key="7">
    <source>
        <dbReference type="Proteomes" id="UP001386955"/>
    </source>
</evidence>
<feature type="domain" description="PCI" evidence="5">
    <location>
        <begin position="94"/>
        <end position="178"/>
    </location>
</feature>
<dbReference type="GO" id="GO:0005829">
    <property type="term" value="C:cytosol"/>
    <property type="evidence" value="ECO:0007669"/>
    <property type="project" value="TreeGrafter"/>
</dbReference>
<evidence type="ECO:0000259" key="5">
    <source>
        <dbReference type="SMART" id="SM00088"/>
    </source>
</evidence>
<reference evidence="6 7" key="1">
    <citation type="submission" date="2024-01" db="EMBL/GenBank/DDBJ databases">
        <title>The genomes of 5 underutilized Papilionoideae crops provide insights into root nodulation and disease resistanc.</title>
        <authorList>
            <person name="Jiang F."/>
        </authorList>
    </citation>
    <scope>NUCLEOTIDE SEQUENCE [LARGE SCALE GENOMIC DNA]</scope>
    <source>
        <strain evidence="6">DUOXIRENSHENG_FW03</strain>
        <tissue evidence="6">Leaves</tissue>
    </source>
</reference>
<keyword evidence="3" id="KW-0736">Signalosome</keyword>